<dbReference type="GO" id="GO:0003824">
    <property type="term" value="F:catalytic activity"/>
    <property type="evidence" value="ECO:0007669"/>
    <property type="project" value="InterPro"/>
</dbReference>
<organism evidence="2 3">
    <name type="scientific">Paenibacillus lutrae</name>
    <dbReference type="NCBI Taxonomy" id="2078573"/>
    <lineage>
        <taxon>Bacteria</taxon>
        <taxon>Bacillati</taxon>
        <taxon>Bacillota</taxon>
        <taxon>Bacilli</taxon>
        <taxon>Bacillales</taxon>
        <taxon>Paenibacillaceae</taxon>
        <taxon>Paenibacillus</taxon>
    </lineage>
</organism>
<dbReference type="Gene3D" id="3.30.559.10">
    <property type="entry name" value="Chloramphenicol acetyltransferase-like domain"/>
    <property type="match status" value="1"/>
</dbReference>
<feature type="domain" description="Condensation" evidence="1">
    <location>
        <begin position="31"/>
        <end position="159"/>
    </location>
</feature>
<accession>A0A7X3JXT3</accession>
<dbReference type="PANTHER" id="PTHR28037">
    <property type="entry name" value="ALCOHOL O-ACETYLTRANSFERASE 1-RELATED"/>
    <property type="match status" value="1"/>
</dbReference>
<dbReference type="RefSeq" id="WP_157332168.1">
    <property type="nucleotide sequence ID" value="NZ_RHLK01000001.1"/>
</dbReference>
<comment type="caution">
    <text evidence="2">The sequence shown here is derived from an EMBL/GenBank/DDBJ whole genome shotgun (WGS) entry which is preliminary data.</text>
</comment>
<dbReference type="Proteomes" id="UP000490800">
    <property type="component" value="Unassembled WGS sequence"/>
</dbReference>
<protein>
    <submittedName>
        <fullName evidence="2">Condensation protein</fullName>
    </submittedName>
</protein>
<evidence type="ECO:0000313" key="3">
    <source>
        <dbReference type="Proteomes" id="UP000490800"/>
    </source>
</evidence>
<dbReference type="Pfam" id="PF00668">
    <property type="entry name" value="Condensation"/>
    <property type="match status" value="1"/>
</dbReference>
<reference evidence="2 3" key="1">
    <citation type="journal article" date="2019" name="Microorganisms">
        <title>Paenibacillus lutrae sp. nov., A Chitinolytic Species Isolated from A River Otter in Castril Natural Park, Granada, Spain.</title>
        <authorList>
            <person name="Rodriguez M."/>
            <person name="Reina J.C."/>
            <person name="Bejar V."/>
            <person name="Llamas I."/>
        </authorList>
    </citation>
    <scope>NUCLEOTIDE SEQUENCE [LARGE SCALE GENOMIC DNA]</scope>
    <source>
        <strain evidence="2 3">N10</strain>
    </source>
</reference>
<name>A0A7X3JXT3_9BACL</name>
<dbReference type="Gene3D" id="3.30.559.30">
    <property type="entry name" value="Nonribosomal peptide synthetase, condensation domain"/>
    <property type="match status" value="1"/>
</dbReference>
<dbReference type="OrthoDB" id="7321121at2"/>
<sequence length="437" mass="49173">MKEEQEIIIYPAVPQDRMTYLMGLFSAVQQIGVTLHFSKLLDTNLLKQALQLIAAQNPILNSRFVEAETPFWEKCTDRSFEVILSVQNCEDNERKTAIEDYLAQPIDWIGSMLEVRLFRSDHDSLCLKISHLCMDGAGVKEFIRLLAALYTRLYERESYHSIHQEMMEGGQGFRDQAPLFAAAGITDISSAFHQHAEAASLWSFPFSSLDNLNPVIAMRSMEPHQMEKLTNQTKAVGATINDGLLAAYFRSIAKQAIYMEPRTKRTAIGMTIDLRRYLPSFSTGALCNLSGMEMPEIELNECEPFETTLEKVKRAMDTIKGNKPGMSSAAGMEKMAEMPLSTARAVMAKQHEMACQQKMTLPLMTNFGVISEHDIQFGACYAVKGVMTSPIMYAPFFCMGASSYRNILTLCVGYHKPAVSEHEVNRLLDDMMMELTK</sequence>
<dbReference type="AlphaFoldDB" id="A0A7X3JXT3"/>
<keyword evidence="3" id="KW-1185">Reference proteome</keyword>
<dbReference type="InterPro" id="IPR001242">
    <property type="entry name" value="Condensation_dom"/>
</dbReference>
<dbReference type="PANTHER" id="PTHR28037:SF1">
    <property type="entry name" value="ALCOHOL O-ACETYLTRANSFERASE 1-RELATED"/>
    <property type="match status" value="1"/>
</dbReference>
<gene>
    <name evidence="2" type="ORF">EDM21_01340</name>
</gene>
<dbReference type="GO" id="GO:0008610">
    <property type="term" value="P:lipid biosynthetic process"/>
    <property type="evidence" value="ECO:0007669"/>
    <property type="project" value="UniProtKB-ARBA"/>
</dbReference>
<dbReference type="InterPro" id="IPR023213">
    <property type="entry name" value="CAT-like_dom_sf"/>
</dbReference>
<evidence type="ECO:0000313" key="2">
    <source>
        <dbReference type="EMBL" id="MVO98194.1"/>
    </source>
</evidence>
<dbReference type="EMBL" id="RHLK01000001">
    <property type="protein sequence ID" value="MVO98194.1"/>
    <property type="molecule type" value="Genomic_DNA"/>
</dbReference>
<dbReference type="SUPFAM" id="SSF52777">
    <property type="entry name" value="CoA-dependent acyltransferases"/>
    <property type="match status" value="1"/>
</dbReference>
<dbReference type="InterPro" id="IPR052058">
    <property type="entry name" value="Alcohol_O-acetyltransferase"/>
</dbReference>
<evidence type="ECO:0000259" key="1">
    <source>
        <dbReference type="Pfam" id="PF00668"/>
    </source>
</evidence>
<proteinExistence type="predicted"/>